<accession>A0A9Q0RU80</accession>
<organism evidence="13 14">
    <name type="scientific">Pseudolycoriella hygida</name>
    <dbReference type="NCBI Taxonomy" id="35572"/>
    <lineage>
        <taxon>Eukaryota</taxon>
        <taxon>Metazoa</taxon>
        <taxon>Ecdysozoa</taxon>
        <taxon>Arthropoda</taxon>
        <taxon>Hexapoda</taxon>
        <taxon>Insecta</taxon>
        <taxon>Pterygota</taxon>
        <taxon>Neoptera</taxon>
        <taxon>Endopterygota</taxon>
        <taxon>Diptera</taxon>
        <taxon>Nematocera</taxon>
        <taxon>Sciaroidea</taxon>
        <taxon>Sciaridae</taxon>
        <taxon>Pseudolycoriella</taxon>
    </lineage>
</organism>
<keyword evidence="8 12" id="KW-0235">DNA replication</keyword>
<dbReference type="PANTHER" id="PTHR10536">
    <property type="entry name" value="DNA PRIMASE SMALL SUBUNIT"/>
    <property type="match status" value="1"/>
</dbReference>
<name>A0A9Q0RU80_9DIPT</name>
<protein>
    <recommendedName>
        <fullName evidence="12">DNA primase</fullName>
        <ecNumber evidence="12">2.7.7.-</ecNumber>
    </recommendedName>
</protein>
<dbReference type="GO" id="GO:0046872">
    <property type="term" value="F:metal ion binding"/>
    <property type="evidence" value="ECO:0007669"/>
    <property type="project" value="UniProtKB-KW"/>
</dbReference>
<evidence type="ECO:0000256" key="12">
    <source>
        <dbReference type="RuleBase" id="RU003514"/>
    </source>
</evidence>
<dbReference type="OrthoDB" id="19606at2759"/>
<evidence type="ECO:0000256" key="1">
    <source>
        <dbReference type="ARBA" id="ARBA00001936"/>
    </source>
</evidence>
<evidence type="ECO:0000256" key="10">
    <source>
        <dbReference type="ARBA" id="ARBA00022833"/>
    </source>
</evidence>
<sequence>MKEKECPVKQAYDPEILPDLLPLYYKRLFPHAPFYRWLSYGNVDSTVFTHREFSFTLAGDIYLRYQSFENQSEFEEELCSKNPTKFDIGPVMTVRPRDHRSVPTMTPTQRELVFDIDMTDYDEVRTCCSGASVCQKCWKFMSIACKILDAALRMDFGFEHILWVFSGRRGIHCWVCDETARRLDNKGRSAVAEYLTLVNSGEVSRVNIGEKMHHSVRRAYRTVESLFEEVILKDQNFFATEKGILFLLKSVTDEEIRKELDGKLKVQENNSTALWNCFTKYMTDLRHRGSLPRKLQNIVEEVKLALLYPRLDVNVTKGMNHLLKSPFCVHPGTGKVCVPINPAAANNFDPTTAPTITQILDEISAFDEKNTQSQRTTETNRIKVCYTRAHQFRTLFFEA</sequence>
<dbReference type="InterPro" id="IPR014052">
    <property type="entry name" value="DNA_primase_ssu_euk/arc"/>
</dbReference>
<evidence type="ECO:0000313" key="13">
    <source>
        <dbReference type="EMBL" id="KAJ6634150.1"/>
    </source>
</evidence>
<dbReference type="GO" id="GO:0003899">
    <property type="term" value="F:DNA-directed RNA polymerase activity"/>
    <property type="evidence" value="ECO:0007669"/>
    <property type="project" value="InterPro"/>
</dbReference>
<keyword evidence="10" id="KW-0862">Zinc</keyword>
<dbReference type="AlphaFoldDB" id="A0A9Q0RU80"/>
<comment type="caution">
    <text evidence="13">The sequence shown here is derived from an EMBL/GenBank/DDBJ whole genome shotgun (WGS) entry which is preliminary data.</text>
</comment>
<dbReference type="Pfam" id="PF01896">
    <property type="entry name" value="DNA_primase_S"/>
    <property type="match status" value="1"/>
</dbReference>
<evidence type="ECO:0000256" key="11">
    <source>
        <dbReference type="ARBA" id="ARBA00023163"/>
    </source>
</evidence>
<dbReference type="InterPro" id="IPR002755">
    <property type="entry name" value="DNA_primase_S"/>
</dbReference>
<comment type="similarity">
    <text evidence="3 12">Belongs to the eukaryotic-type primase small subunit family.</text>
</comment>
<keyword evidence="9" id="KW-0479">Metal-binding</keyword>
<evidence type="ECO:0000256" key="2">
    <source>
        <dbReference type="ARBA" id="ARBA00001946"/>
    </source>
</evidence>
<gene>
    <name evidence="13" type="primary">Prim1</name>
    <name evidence="13" type="ORF">Bhyg_17525</name>
</gene>
<dbReference type="Proteomes" id="UP001151699">
    <property type="component" value="Unassembled WGS sequence"/>
</dbReference>
<keyword evidence="11" id="KW-0804">Transcription</keyword>
<feature type="non-terminal residue" evidence="13">
    <location>
        <position position="399"/>
    </location>
</feature>
<comment type="cofactor">
    <cofactor evidence="2">
        <name>Mg(2+)</name>
        <dbReference type="ChEBI" id="CHEBI:18420"/>
    </cofactor>
</comment>
<evidence type="ECO:0000256" key="3">
    <source>
        <dbReference type="ARBA" id="ARBA00009762"/>
    </source>
</evidence>
<evidence type="ECO:0000256" key="7">
    <source>
        <dbReference type="ARBA" id="ARBA00022695"/>
    </source>
</evidence>
<evidence type="ECO:0000256" key="8">
    <source>
        <dbReference type="ARBA" id="ARBA00022705"/>
    </source>
</evidence>
<dbReference type="NCBIfam" id="TIGR00335">
    <property type="entry name" value="primase_sml"/>
    <property type="match status" value="1"/>
</dbReference>
<dbReference type="GO" id="GO:0006270">
    <property type="term" value="P:DNA replication initiation"/>
    <property type="evidence" value="ECO:0007669"/>
    <property type="project" value="UniProtKB-ARBA"/>
</dbReference>
<keyword evidence="7" id="KW-0548">Nucleotidyltransferase</keyword>
<keyword evidence="6 12" id="KW-0808">Transferase</keyword>
<dbReference type="FunFam" id="3.90.920.10:FF:000001">
    <property type="entry name" value="DNA primase"/>
    <property type="match status" value="1"/>
</dbReference>
<evidence type="ECO:0000256" key="6">
    <source>
        <dbReference type="ARBA" id="ARBA00022679"/>
    </source>
</evidence>
<proteinExistence type="inferred from homology"/>
<dbReference type="CDD" id="cd04860">
    <property type="entry name" value="AE_Prim_S"/>
    <property type="match status" value="1"/>
</dbReference>
<dbReference type="SUPFAM" id="SSF56747">
    <property type="entry name" value="Prim-pol domain"/>
    <property type="match status" value="1"/>
</dbReference>
<dbReference type="GO" id="GO:0006269">
    <property type="term" value="P:DNA replication, synthesis of primer"/>
    <property type="evidence" value="ECO:0007669"/>
    <property type="project" value="UniProtKB-KW"/>
</dbReference>
<dbReference type="GO" id="GO:0005658">
    <property type="term" value="C:alpha DNA polymerase:primase complex"/>
    <property type="evidence" value="ECO:0007669"/>
    <property type="project" value="UniProtKB-ARBA"/>
</dbReference>
<dbReference type="EC" id="2.7.7.-" evidence="12"/>
<evidence type="ECO:0000313" key="14">
    <source>
        <dbReference type="Proteomes" id="UP001151699"/>
    </source>
</evidence>
<reference evidence="13" key="1">
    <citation type="submission" date="2022-07" db="EMBL/GenBank/DDBJ databases">
        <authorList>
            <person name="Trinca V."/>
            <person name="Uliana J.V.C."/>
            <person name="Torres T.T."/>
            <person name="Ward R.J."/>
            <person name="Monesi N."/>
        </authorList>
    </citation>
    <scope>NUCLEOTIDE SEQUENCE</scope>
    <source>
        <strain evidence="13">HSMRA1968</strain>
        <tissue evidence="13">Whole embryos</tissue>
    </source>
</reference>
<keyword evidence="4 12" id="KW-0240">DNA-directed RNA polymerase</keyword>
<dbReference type="EMBL" id="WJQU01000941">
    <property type="protein sequence ID" value="KAJ6634150.1"/>
    <property type="molecule type" value="Genomic_DNA"/>
</dbReference>
<comment type="cofactor">
    <cofactor evidence="1">
        <name>Mn(2+)</name>
        <dbReference type="ChEBI" id="CHEBI:29035"/>
    </cofactor>
</comment>
<dbReference type="Gene3D" id="3.90.920.10">
    <property type="entry name" value="DNA primase, PRIM domain"/>
    <property type="match status" value="1"/>
</dbReference>
<keyword evidence="14" id="KW-1185">Reference proteome</keyword>
<evidence type="ECO:0000256" key="4">
    <source>
        <dbReference type="ARBA" id="ARBA00022478"/>
    </source>
</evidence>
<evidence type="ECO:0000256" key="5">
    <source>
        <dbReference type="ARBA" id="ARBA00022515"/>
    </source>
</evidence>
<keyword evidence="5 12" id="KW-0639">Primosome</keyword>
<evidence type="ECO:0000256" key="9">
    <source>
        <dbReference type="ARBA" id="ARBA00022723"/>
    </source>
</evidence>